<accession>A0ABM7FR77</accession>
<evidence type="ECO:0000313" key="2">
    <source>
        <dbReference type="EMBL" id="BBD93170.1"/>
    </source>
</evidence>
<reference evidence="2 3" key="1">
    <citation type="submission" date="2018-05" db="EMBL/GenBank/DDBJ databases">
        <title>Complete genome sequencing of three human clinical isolates of Staphylococcus caprae reveals virulence factors similar to those of S. epidermidis and S. capitis.</title>
        <authorList>
            <person name="Watanabe S."/>
            <person name="Cui L."/>
        </authorList>
    </citation>
    <scope>NUCLEOTIDE SEQUENCE [LARGE SCALE GENOMIC DNA]</scope>
    <source>
        <strain evidence="2 3">JMUB590</strain>
    </source>
</reference>
<keyword evidence="1" id="KW-1133">Transmembrane helix</keyword>
<gene>
    <name evidence="2" type="ORF">JMUB590_2116</name>
</gene>
<organism evidence="2 3">
    <name type="scientific">Staphylococcus caprae</name>
    <dbReference type="NCBI Taxonomy" id="29380"/>
    <lineage>
        <taxon>Bacteria</taxon>
        <taxon>Bacillati</taxon>
        <taxon>Bacillota</taxon>
        <taxon>Bacilli</taxon>
        <taxon>Bacillales</taxon>
        <taxon>Staphylococcaceae</taxon>
        <taxon>Staphylococcus</taxon>
    </lineage>
</organism>
<sequence length="81" mass="9387">MTIMIWYACAAFFPCILVVLFSVVTRSKWIGTLLTLILIGTSIYKGFFHNEWIIFIDVVSLLAGYLIIDKLKFHKNQEDSR</sequence>
<evidence type="ECO:0000256" key="1">
    <source>
        <dbReference type="SAM" id="Phobius"/>
    </source>
</evidence>
<name>A0ABM7FR77_9STAP</name>
<dbReference type="Pfam" id="PF09964">
    <property type="entry name" value="DUF2198"/>
    <property type="match status" value="1"/>
</dbReference>
<protein>
    <submittedName>
        <fullName evidence="2">CsbA protein</fullName>
    </submittedName>
</protein>
<proteinExistence type="predicted"/>
<feature type="transmembrane region" description="Helical" evidence="1">
    <location>
        <begin position="52"/>
        <end position="68"/>
    </location>
</feature>
<keyword evidence="1" id="KW-0812">Transmembrane</keyword>
<dbReference type="InterPro" id="IPR019242">
    <property type="entry name" value="DUF2198"/>
</dbReference>
<dbReference type="EMBL" id="AP018586">
    <property type="protein sequence ID" value="BBD93170.1"/>
    <property type="molecule type" value="Genomic_DNA"/>
</dbReference>
<evidence type="ECO:0000313" key="3">
    <source>
        <dbReference type="Proteomes" id="UP000274772"/>
    </source>
</evidence>
<feature type="transmembrane region" description="Helical" evidence="1">
    <location>
        <begin position="5"/>
        <end position="24"/>
    </location>
</feature>
<keyword evidence="3" id="KW-1185">Reference proteome</keyword>
<dbReference type="Proteomes" id="UP000274772">
    <property type="component" value="Chromosome"/>
</dbReference>
<keyword evidence="1" id="KW-0472">Membrane</keyword>